<dbReference type="Proteomes" id="UP001623348">
    <property type="component" value="Unassembled WGS sequence"/>
</dbReference>
<sequence length="149" mass="16629">MEQILLEDMLKHMEDKEVIRDSQHGFSKGKSCLTNLVAFYDGVTALVDKDRVMDIICLDSCKAFDTVLHNILAAKLERYWFDGWTVTWIRNWLDGHSQRATVSSLMSGWISVTSGVLQGSILGLILFHIFINDIAGLSAPSATLLITPS</sequence>
<dbReference type="InterPro" id="IPR043502">
    <property type="entry name" value="DNA/RNA_pol_sf"/>
</dbReference>
<gene>
    <name evidence="3" type="ORF">GRJ2_000609300</name>
</gene>
<keyword evidence="1" id="KW-1133">Transmembrane helix</keyword>
<evidence type="ECO:0000256" key="1">
    <source>
        <dbReference type="SAM" id="Phobius"/>
    </source>
</evidence>
<dbReference type="AlphaFoldDB" id="A0ABC9W8M9"/>
<evidence type="ECO:0000313" key="4">
    <source>
        <dbReference type="Proteomes" id="UP001623348"/>
    </source>
</evidence>
<feature type="transmembrane region" description="Helical" evidence="1">
    <location>
        <begin position="109"/>
        <end position="131"/>
    </location>
</feature>
<protein>
    <submittedName>
        <fullName evidence="3">Mitochondrial enolase superfamily member 1</fullName>
    </submittedName>
</protein>
<comment type="caution">
    <text evidence="3">The sequence shown here is derived from an EMBL/GenBank/DDBJ whole genome shotgun (WGS) entry which is preliminary data.</text>
</comment>
<accession>A0ABC9W8M9</accession>
<keyword evidence="1" id="KW-0472">Membrane</keyword>
<dbReference type="SUPFAM" id="SSF56672">
    <property type="entry name" value="DNA/RNA polymerases"/>
    <property type="match status" value="1"/>
</dbReference>
<feature type="domain" description="Reverse transcriptase" evidence="2">
    <location>
        <begin position="6"/>
        <end position="135"/>
    </location>
</feature>
<keyword evidence="1" id="KW-0812">Transmembrane</keyword>
<organism evidence="3 4">
    <name type="scientific">Grus japonensis</name>
    <name type="common">Japanese crane</name>
    <name type="synonym">Red-crowned crane</name>
    <dbReference type="NCBI Taxonomy" id="30415"/>
    <lineage>
        <taxon>Eukaryota</taxon>
        <taxon>Metazoa</taxon>
        <taxon>Chordata</taxon>
        <taxon>Craniata</taxon>
        <taxon>Vertebrata</taxon>
        <taxon>Euteleostomi</taxon>
        <taxon>Archelosauria</taxon>
        <taxon>Archosauria</taxon>
        <taxon>Dinosauria</taxon>
        <taxon>Saurischia</taxon>
        <taxon>Theropoda</taxon>
        <taxon>Coelurosauria</taxon>
        <taxon>Aves</taxon>
        <taxon>Neognathae</taxon>
        <taxon>Neoaves</taxon>
        <taxon>Gruiformes</taxon>
        <taxon>Gruidae</taxon>
        <taxon>Grus</taxon>
    </lineage>
</organism>
<evidence type="ECO:0000313" key="3">
    <source>
        <dbReference type="EMBL" id="GAB0181440.1"/>
    </source>
</evidence>
<reference evidence="3 4" key="1">
    <citation type="submission" date="2024-06" db="EMBL/GenBank/DDBJ databases">
        <title>The draft genome of Grus japonensis, version 3.</title>
        <authorList>
            <person name="Nabeshima K."/>
            <person name="Suzuki S."/>
            <person name="Onuma M."/>
        </authorList>
    </citation>
    <scope>NUCLEOTIDE SEQUENCE [LARGE SCALE GENOMIC DNA]</scope>
    <source>
        <strain evidence="3 4">451A</strain>
    </source>
</reference>
<dbReference type="PANTHER" id="PTHR33332">
    <property type="entry name" value="REVERSE TRANSCRIPTASE DOMAIN-CONTAINING PROTEIN"/>
    <property type="match status" value="1"/>
</dbReference>
<proteinExistence type="predicted"/>
<name>A0ABC9W8M9_GRUJA</name>
<dbReference type="InterPro" id="IPR000477">
    <property type="entry name" value="RT_dom"/>
</dbReference>
<keyword evidence="4" id="KW-1185">Reference proteome</keyword>
<evidence type="ECO:0000259" key="2">
    <source>
        <dbReference type="Pfam" id="PF00078"/>
    </source>
</evidence>
<dbReference type="Pfam" id="PF00078">
    <property type="entry name" value="RVT_1"/>
    <property type="match status" value="1"/>
</dbReference>
<dbReference type="EMBL" id="BAAFJT010000002">
    <property type="protein sequence ID" value="GAB0181440.1"/>
    <property type="molecule type" value="Genomic_DNA"/>
</dbReference>